<organism evidence="4 5">
    <name type="scientific">Aeromicrobium terrae</name>
    <dbReference type="NCBI Taxonomy" id="2498846"/>
    <lineage>
        <taxon>Bacteria</taxon>
        <taxon>Bacillati</taxon>
        <taxon>Actinomycetota</taxon>
        <taxon>Actinomycetes</taxon>
        <taxon>Propionibacteriales</taxon>
        <taxon>Nocardioidaceae</taxon>
        <taxon>Aeromicrobium</taxon>
    </lineage>
</organism>
<comment type="similarity">
    <text evidence="1">Belongs to the transferase hexapeptide repeat family.</text>
</comment>
<keyword evidence="2 4" id="KW-0808">Transferase</keyword>
<dbReference type="InterPro" id="IPR051159">
    <property type="entry name" value="Hexapeptide_acetyltransf"/>
</dbReference>
<accession>A0A5C8NGK4</accession>
<name>A0A5C8NGK4_9ACTN</name>
<dbReference type="OrthoDB" id="2643438at2"/>
<evidence type="ECO:0000256" key="3">
    <source>
        <dbReference type="ARBA" id="ARBA00022737"/>
    </source>
</evidence>
<keyword evidence="3" id="KW-0677">Repeat</keyword>
<dbReference type="InterPro" id="IPR011004">
    <property type="entry name" value="Trimer_LpxA-like_sf"/>
</dbReference>
<dbReference type="PANTHER" id="PTHR23416:SF23">
    <property type="entry name" value="ACETYLTRANSFERASE C18B11.09C-RELATED"/>
    <property type="match status" value="1"/>
</dbReference>
<proteinExistence type="inferred from homology"/>
<comment type="caution">
    <text evidence="4">The sequence shown here is derived from an EMBL/GenBank/DDBJ whole genome shotgun (WGS) entry which is preliminary data.</text>
</comment>
<dbReference type="EMBL" id="VDUX01000004">
    <property type="protein sequence ID" value="TXL60949.1"/>
    <property type="molecule type" value="Genomic_DNA"/>
</dbReference>
<dbReference type="PROSITE" id="PS00101">
    <property type="entry name" value="HEXAPEP_TRANSFERASES"/>
    <property type="match status" value="1"/>
</dbReference>
<protein>
    <submittedName>
        <fullName evidence="4">Colanic acid biosynthesis acetyltransferase</fullName>
    </submittedName>
</protein>
<reference evidence="4 5" key="1">
    <citation type="submission" date="2019-06" db="EMBL/GenBank/DDBJ databases">
        <title>Aeromicrobium sp. nov., isolated from a maize field.</title>
        <authorList>
            <person name="Lin S.-Y."/>
            <person name="Tsai C.-F."/>
            <person name="Young C.-C."/>
        </authorList>
    </citation>
    <scope>NUCLEOTIDE SEQUENCE [LARGE SCALE GENOMIC DNA]</scope>
    <source>
        <strain evidence="4 5">CC-CFT486</strain>
    </source>
</reference>
<dbReference type="SUPFAM" id="SSF51161">
    <property type="entry name" value="Trimeric LpxA-like enzymes"/>
    <property type="match status" value="1"/>
</dbReference>
<evidence type="ECO:0000256" key="2">
    <source>
        <dbReference type="ARBA" id="ARBA00022679"/>
    </source>
</evidence>
<dbReference type="Proteomes" id="UP000321571">
    <property type="component" value="Unassembled WGS sequence"/>
</dbReference>
<gene>
    <name evidence="4" type="ORF">FHP06_09225</name>
</gene>
<dbReference type="AlphaFoldDB" id="A0A5C8NGK4"/>
<dbReference type="InterPro" id="IPR018357">
    <property type="entry name" value="Hexapep_transf_CS"/>
</dbReference>
<dbReference type="GO" id="GO:0008374">
    <property type="term" value="F:O-acyltransferase activity"/>
    <property type="evidence" value="ECO:0007669"/>
    <property type="project" value="TreeGrafter"/>
</dbReference>
<dbReference type="PANTHER" id="PTHR23416">
    <property type="entry name" value="SIALIC ACID SYNTHASE-RELATED"/>
    <property type="match status" value="1"/>
</dbReference>
<evidence type="ECO:0000313" key="5">
    <source>
        <dbReference type="Proteomes" id="UP000321571"/>
    </source>
</evidence>
<keyword evidence="5" id="KW-1185">Reference proteome</keyword>
<dbReference type="GO" id="GO:0005829">
    <property type="term" value="C:cytosol"/>
    <property type="evidence" value="ECO:0007669"/>
    <property type="project" value="TreeGrafter"/>
</dbReference>
<dbReference type="Gene3D" id="2.160.10.10">
    <property type="entry name" value="Hexapeptide repeat proteins"/>
    <property type="match status" value="1"/>
</dbReference>
<evidence type="ECO:0000256" key="1">
    <source>
        <dbReference type="ARBA" id="ARBA00007274"/>
    </source>
</evidence>
<evidence type="ECO:0000313" key="4">
    <source>
        <dbReference type="EMBL" id="TXL60949.1"/>
    </source>
</evidence>
<sequence length="148" mass="16234">MIVHGTVFTAWWFPRRLRPVVLRMFGATIGKGVVIRHRVRVQWPWYLSIGDDSWIGEGSWLYSAGHITIGSDVCLSQGVFLCAGDHDFKSSDFRPRPGPITIDDGVWVAAEALVLREVKIGTGTVIGGRAIVTKDVPPGSVIRLGSVH</sequence>